<feature type="transmembrane region" description="Helical" evidence="9">
    <location>
        <begin position="452"/>
        <end position="474"/>
    </location>
</feature>
<feature type="transmembrane region" description="Helical" evidence="9">
    <location>
        <begin position="247"/>
        <end position="266"/>
    </location>
</feature>
<feature type="transmembrane region" description="Helical" evidence="9">
    <location>
        <begin position="26"/>
        <end position="45"/>
    </location>
</feature>
<dbReference type="Gene3D" id="1.20.1250.20">
    <property type="entry name" value="MFS general substrate transporter like domains"/>
    <property type="match status" value="1"/>
</dbReference>
<dbReference type="Pfam" id="PF00854">
    <property type="entry name" value="PTR2"/>
    <property type="match status" value="2"/>
</dbReference>
<feature type="transmembrane region" description="Helical" evidence="9">
    <location>
        <begin position="342"/>
        <end position="367"/>
    </location>
</feature>
<feature type="transmembrane region" description="Helical" evidence="9">
    <location>
        <begin position="388"/>
        <end position="406"/>
    </location>
</feature>
<reference evidence="11" key="1">
    <citation type="submission" date="2016-11" db="EMBL/GenBank/DDBJ databases">
        <authorList>
            <person name="Varghese N."/>
            <person name="Submissions S."/>
        </authorList>
    </citation>
    <scope>NUCLEOTIDE SEQUENCE [LARGE SCALE GENOMIC DNA]</scope>
    <source>
        <strain evidence="11">DSM 17659</strain>
    </source>
</reference>
<dbReference type="InterPro" id="IPR036259">
    <property type="entry name" value="MFS_trans_sf"/>
</dbReference>
<accession>A0A1M5NM78</accession>
<dbReference type="STRING" id="229205.SAMN05444372_111129"/>
<proteinExistence type="inferred from homology"/>
<keyword evidence="7 9" id="KW-0472">Membrane</keyword>
<dbReference type="NCBIfam" id="TIGR00924">
    <property type="entry name" value="yjdL_sub1_fam"/>
    <property type="match status" value="1"/>
</dbReference>
<dbReference type="AlphaFoldDB" id="A0A1M5NM78"/>
<evidence type="ECO:0000256" key="3">
    <source>
        <dbReference type="ARBA" id="ARBA00022475"/>
    </source>
</evidence>
<evidence type="ECO:0000256" key="1">
    <source>
        <dbReference type="ARBA" id="ARBA00004651"/>
    </source>
</evidence>
<feature type="transmembrane region" description="Helical" evidence="9">
    <location>
        <begin position="305"/>
        <end position="322"/>
    </location>
</feature>
<keyword evidence="11" id="KW-1185">Reference proteome</keyword>
<dbReference type="Proteomes" id="UP000184020">
    <property type="component" value="Unassembled WGS sequence"/>
</dbReference>
<evidence type="ECO:0000256" key="2">
    <source>
        <dbReference type="ARBA" id="ARBA00022448"/>
    </source>
</evidence>
<dbReference type="CDD" id="cd17346">
    <property type="entry name" value="MFS_DtpA_like"/>
    <property type="match status" value="1"/>
</dbReference>
<name>A0A1M5NM78_9FLAO</name>
<gene>
    <name evidence="10" type="ORF">SAMN05444372_111129</name>
</gene>
<dbReference type="SUPFAM" id="SSF103473">
    <property type="entry name" value="MFS general substrate transporter"/>
    <property type="match status" value="1"/>
</dbReference>
<keyword evidence="4 8" id="KW-0812">Transmembrane</keyword>
<dbReference type="InterPro" id="IPR000109">
    <property type="entry name" value="POT_fam"/>
</dbReference>
<feature type="transmembrane region" description="Helical" evidence="9">
    <location>
        <begin position="189"/>
        <end position="208"/>
    </location>
</feature>
<comment type="similarity">
    <text evidence="8">Belongs to the major facilitator superfamily. Proton-dependent oligopeptide transporter (POT/PTR) (TC 2.A.17) family.</text>
</comment>
<feature type="transmembrane region" description="Helical" evidence="9">
    <location>
        <begin position="82"/>
        <end position="103"/>
    </location>
</feature>
<evidence type="ECO:0000313" key="10">
    <source>
        <dbReference type="EMBL" id="SHG90608.1"/>
    </source>
</evidence>
<dbReference type="PROSITE" id="PS01023">
    <property type="entry name" value="PTR2_2"/>
    <property type="match status" value="1"/>
</dbReference>
<dbReference type="InterPro" id="IPR018456">
    <property type="entry name" value="PTR2_symporter_CS"/>
</dbReference>
<dbReference type="InterPro" id="IPR050171">
    <property type="entry name" value="MFS_Transporters"/>
</dbReference>
<evidence type="ECO:0000256" key="6">
    <source>
        <dbReference type="ARBA" id="ARBA00022989"/>
    </source>
</evidence>
<keyword evidence="2 8" id="KW-0813">Transport</keyword>
<keyword evidence="6 9" id="KW-1133">Transmembrane helix</keyword>
<dbReference type="InterPro" id="IPR005279">
    <property type="entry name" value="Dipep/tripep_permease"/>
</dbReference>
<sequence>MNEIAVKSGHPKGLWVLFGTEMWERFNFYGMRAILTLFLVNSLLMKESDASLIYGGFLGLCYLTPMLGGFIADRFFGNRNCIILGGLMMALGQFLLFTSASIFGTNISLANTLMWSALGIIIFGNGFFKPNISSMVGSLYPKQEKTKLDTAFTIFYMGINLGAFLGQTICPYLGDQVVDGVQNVHAFKWGFLAASIAMLIGTVVFYVLKDKYVVTPDGKPLGGLPSKNDANDYEEGEAQKAVFSTQALIGAVVSFVILFFAFRYILGGDNFIKTFIYPIIYASGLTLAGLIVSDSSLTKIERDRIFVIYIVAFFIIFFWAAFEQAGSSLTFIAANQTDRTFMFGWQMPASMVQVFNGIFVFAFALPFSILWDKLRENGKEPISPVKQAIGLALIAVSYFIIAYNVKDLGNTGLLAIKWLILLYLIQTFAELCLSPIGLSLVGKLSPKRFSSLLFGVFFLSNAAGYALSGTLGSIMPATGEKFVKAKELGIDLQPILDKTVIATSEQLQVLETNQISATNPIFAGFEIHNLFEFFMVFVILTGIAAIVLFALTPVLKKMMHGVR</sequence>
<dbReference type="GO" id="GO:1904680">
    <property type="term" value="F:peptide transmembrane transporter activity"/>
    <property type="evidence" value="ECO:0007669"/>
    <property type="project" value="InterPro"/>
</dbReference>
<dbReference type="GO" id="GO:0005886">
    <property type="term" value="C:plasma membrane"/>
    <property type="evidence" value="ECO:0007669"/>
    <property type="project" value="UniProtKB-SubCell"/>
</dbReference>
<evidence type="ECO:0000256" key="4">
    <source>
        <dbReference type="ARBA" id="ARBA00022692"/>
    </source>
</evidence>
<dbReference type="PANTHER" id="PTHR23517">
    <property type="entry name" value="RESISTANCE PROTEIN MDTM, PUTATIVE-RELATED-RELATED"/>
    <property type="match status" value="1"/>
</dbReference>
<evidence type="ECO:0000256" key="9">
    <source>
        <dbReference type="SAM" id="Phobius"/>
    </source>
</evidence>
<comment type="subcellular location">
    <subcellularLocation>
        <location evidence="1">Cell membrane</location>
        <topology evidence="1">Multi-pass membrane protein</topology>
    </subcellularLocation>
    <subcellularLocation>
        <location evidence="8">Membrane</location>
        <topology evidence="8">Multi-pass membrane protein</topology>
    </subcellularLocation>
</comment>
<evidence type="ECO:0000256" key="8">
    <source>
        <dbReference type="RuleBase" id="RU003755"/>
    </source>
</evidence>
<feature type="transmembrane region" description="Helical" evidence="9">
    <location>
        <begin position="533"/>
        <end position="555"/>
    </location>
</feature>
<evidence type="ECO:0000256" key="5">
    <source>
        <dbReference type="ARBA" id="ARBA00022856"/>
    </source>
</evidence>
<evidence type="ECO:0000256" key="7">
    <source>
        <dbReference type="ARBA" id="ARBA00023136"/>
    </source>
</evidence>
<feature type="transmembrane region" description="Helical" evidence="9">
    <location>
        <begin position="51"/>
        <end position="70"/>
    </location>
</feature>
<protein>
    <submittedName>
        <fullName evidence="10">Proton-dependent oligopeptide transporter, POT family</fullName>
    </submittedName>
</protein>
<dbReference type="OrthoDB" id="9772725at2"/>
<keyword evidence="3" id="KW-1003">Cell membrane</keyword>
<feature type="transmembrane region" description="Helical" evidence="9">
    <location>
        <begin position="272"/>
        <end position="293"/>
    </location>
</feature>
<dbReference type="EMBL" id="FQWF01000011">
    <property type="protein sequence ID" value="SHG90608.1"/>
    <property type="molecule type" value="Genomic_DNA"/>
</dbReference>
<feature type="transmembrane region" description="Helical" evidence="9">
    <location>
        <begin position="418"/>
        <end position="440"/>
    </location>
</feature>
<dbReference type="PANTHER" id="PTHR23517:SF15">
    <property type="entry name" value="PROTON-DEPENDENT OLIGOPEPTIDE FAMILY TRANSPORT PROTEIN"/>
    <property type="match status" value="1"/>
</dbReference>
<evidence type="ECO:0000313" key="11">
    <source>
        <dbReference type="Proteomes" id="UP000184020"/>
    </source>
</evidence>
<feature type="transmembrane region" description="Helical" evidence="9">
    <location>
        <begin position="148"/>
        <end position="169"/>
    </location>
</feature>
<dbReference type="RefSeq" id="WP_073020923.1">
    <property type="nucleotide sequence ID" value="NZ_FQWF01000011.1"/>
</dbReference>
<dbReference type="GO" id="GO:0006857">
    <property type="term" value="P:oligopeptide transport"/>
    <property type="evidence" value="ECO:0007669"/>
    <property type="project" value="InterPro"/>
</dbReference>
<keyword evidence="5" id="KW-0653">Protein transport</keyword>
<organism evidence="10 11">
    <name type="scientific">Flavobacterium micromati</name>
    <dbReference type="NCBI Taxonomy" id="229205"/>
    <lineage>
        <taxon>Bacteria</taxon>
        <taxon>Pseudomonadati</taxon>
        <taxon>Bacteroidota</taxon>
        <taxon>Flavobacteriia</taxon>
        <taxon>Flavobacteriales</taxon>
        <taxon>Flavobacteriaceae</taxon>
        <taxon>Flavobacterium</taxon>
    </lineage>
</organism>
<keyword evidence="5" id="KW-0571">Peptide transport</keyword>